<evidence type="ECO:0000259" key="4">
    <source>
        <dbReference type="Pfam" id="PF01048"/>
    </source>
</evidence>
<evidence type="ECO:0000256" key="2">
    <source>
        <dbReference type="ARBA" id="ARBA00023043"/>
    </source>
</evidence>
<feature type="repeat" description="ANK" evidence="3">
    <location>
        <begin position="1546"/>
        <end position="1571"/>
    </location>
</feature>
<feature type="repeat" description="ANK" evidence="3">
    <location>
        <begin position="1340"/>
        <end position="1364"/>
    </location>
</feature>
<feature type="repeat" description="ANK" evidence="3">
    <location>
        <begin position="859"/>
        <end position="883"/>
    </location>
</feature>
<dbReference type="Pfam" id="PF01048">
    <property type="entry name" value="PNP_UDP_1"/>
    <property type="match status" value="1"/>
</dbReference>
<dbReference type="PROSITE" id="PS50297">
    <property type="entry name" value="ANK_REP_REGION"/>
    <property type="match status" value="19"/>
</dbReference>
<evidence type="ECO:0000259" key="6">
    <source>
        <dbReference type="Pfam" id="PF24883"/>
    </source>
</evidence>
<dbReference type="SUPFAM" id="SSF53167">
    <property type="entry name" value="Purine and uridine phosphorylases"/>
    <property type="match status" value="1"/>
</dbReference>
<feature type="repeat" description="ANK" evidence="3">
    <location>
        <begin position="997"/>
        <end position="1021"/>
    </location>
</feature>
<dbReference type="InterPro" id="IPR035994">
    <property type="entry name" value="Nucleoside_phosphorylase_sf"/>
</dbReference>
<feature type="repeat" description="ANK" evidence="3">
    <location>
        <begin position="894"/>
        <end position="918"/>
    </location>
</feature>
<feature type="repeat" description="ANK" evidence="3">
    <location>
        <begin position="1100"/>
        <end position="1125"/>
    </location>
</feature>
<dbReference type="InterPro" id="IPR051165">
    <property type="entry name" value="Multifunctional_ANK_Repeat"/>
</dbReference>
<dbReference type="SUPFAM" id="SSF52540">
    <property type="entry name" value="P-loop containing nucleoside triphosphate hydrolases"/>
    <property type="match status" value="1"/>
</dbReference>
<evidence type="ECO:0000313" key="8">
    <source>
        <dbReference type="Proteomes" id="UP000270866"/>
    </source>
</evidence>
<feature type="repeat" description="ANK" evidence="3">
    <location>
        <begin position="1271"/>
        <end position="1295"/>
    </location>
</feature>
<dbReference type="Pfam" id="PF22939">
    <property type="entry name" value="WHD_GPIID"/>
    <property type="match status" value="1"/>
</dbReference>
<dbReference type="PANTHER" id="PTHR24123">
    <property type="entry name" value="ANKYRIN REPEAT-CONTAINING"/>
    <property type="match status" value="1"/>
</dbReference>
<dbReference type="Pfam" id="PF13637">
    <property type="entry name" value="Ank_4"/>
    <property type="match status" value="1"/>
</dbReference>
<dbReference type="Gene3D" id="1.25.40.20">
    <property type="entry name" value="Ankyrin repeat-containing domain"/>
    <property type="match status" value="11"/>
</dbReference>
<feature type="repeat" description="ANK" evidence="3">
    <location>
        <begin position="1237"/>
        <end position="1261"/>
    </location>
</feature>
<dbReference type="InterPro" id="IPR000845">
    <property type="entry name" value="Nucleoside_phosphorylase_d"/>
</dbReference>
<dbReference type="SUPFAM" id="SSF48403">
    <property type="entry name" value="Ankyrin repeat"/>
    <property type="match status" value="3"/>
</dbReference>
<gene>
    <name evidence="7" type="ORF">BFJ65_g14638</name>
</gene>
<evidence type="ECO:0000256" key="3">
    <source>
        <dbReference type="PROSITE-ProRule" id="PRU00023"/>
    </source>
</evidence>
<organism evidence="7 8">
    <name type="scientific">Fusarium oxysporum f. sp. cepae</name>
    <dbReference type="NCBI Taxonomy" id="396571"/>
    <lineage>
        <taxon>Eukaryota</taxon>
        <taxon>Fungi</taxon>
        <taxon>Dikarya</taxon>
        <taxon>Ascomycota</taxon>
        <taxon>Pezizomycotina</taxon>
        <taxon>Sordariomycetes</taxon>
        <taxon>Hypocreomycetidae</taxon>
        <taxon>Hypocreales</taxon>
        <taxon>Nectriaceae</taxon>
        <taxon>Fusarium</taxon>
        <taxon>Fusarium oxysporum species complex</taxon>
    </lineage>
</organism>
<name>A0A3L6N2P0_FUSOX</name>
<keyword evidence="2 3" id="KW-0040">ANK repeat</keyword>
<keyword evidence="1" id="KW-0677">Repeat</keyword>
<dbReference type="InterPro" id="IPR056884">
    <property type="entry name" value="NPHP3-like_N"/>
</dbReference>
<feature type="domain" description="Nephrocystin 3-like N-terminal" evidence="6">
    <location>
        <begin position="377"/>
        <end position="538"/>
    </location>
</feature>
<dbReference type="GO" id="GO:0009116">
    <property type="term" value="P:nucleoside metabolic process"/>
    <property type="evidence" value="ECO:0007669"/>
    <property type="project" value="InterPro"/>
</dbReference>
<feature type="repeat" description="ANK" evidence="3">
    <location>
        <begin position="1684"/>
        <end position="1707"/>
    </location>
</feature>
<accession>A0A3L6N2P0</accession>
<dbReference type="PANTHER" id="PTHR24123:SF33">
    <property type="entry name" value="PROTEIN HOS4"/>
    <property type="match status" value="1"/>
</dbReference>
<dbReference type="Pfam" id="PF00023">
    <property type="entry name" value="Ank"/>
    <property type="match status" value="3"/>
</dbReference>
<dbReference type="InterPro" id="IPR036770">
    <property type="entry name" value="Ankyrin_rpt-contain_sf"/>
</dbReference>
<feature type="domain" description="GPI inositol-deacylase winged helix" evidence="5">
    <location>
        <begin position="649"/>
        <end position="727"/>
    </location>
</feature>
<feature type="repeat" description="ANK" evidence="3">
    <location>
        <begin position="1168"/>
        <end position="1192"/>
    </location>
</feature>
<dbReference type="GO" id="GO:0003824">
    <property type="term" value="F:catalytic activity"/>
    <property type="evidence" value="ECO:0007669"/>
    <property type="project" value="InterPro"/>
</dbReference>
<dbReference type="PROSITE" id="PS50088">
    <property type="entry name" value="ANK_REPEAT"/>
    <property type="match status" value="19"/>
</dbReference>
<protein>
    <submittedName>
        <fullName evidence="7">Uncharacterized protein</fullName>
    </submittedName>
</protein>
<dbReference type="SMART" id="SM00248">
    <property type="entry name" value="ANK"/>
    <property type="match status" value="26"/>
</dbReference>
<comment type="caution">
    <text evidence="7">The sequence shown here is derived from an EMBL/GenBank/DDBJ whole genome shotgun (WGS) entry which is preliminary data.</text>
</comment>
<feature type="repeat" description="ANK" evidence="3">
    <location>
        <begin position="1512"/>
        <end position="1536"/>
    </location>
</feature>
<evidence type="ECO:0000259" key="5">
    <source>
        <dbReference type="Pfam" id="PF22939"/>
    </source>
</evidence>
<sequence length="1707" mass="187329">MSEPCIEDYTIGWICALQEEFEATCRMLDEEFGGPETGDINDNNTYVFGRIHEHNVVIGCLPDGRYGIGSAAVVSRDMVRSFPSLKFALMVGIGGGAPTPDRDIRLGDVVVSVPQGKLGGVVQYDFGKRLPDGRFQLTGQMNSPPEVLLGALPDMQRRHNDPRKPDRILEHLKLMDDMPAYKRPAEDRLYRADYQHKDGMTCASCATNGLEERPLRVIERAVTVHYGTIASANSVMKNAEERDKYARDPELKVLCFEMEAAGLMNNFPCLVIRGICDYSDSHKNDEWHKYAALVAAAYARELLHVLKPRKVTVLPSWASNMGRILADLHNEVSAASRKTDTVIHHQQTKEAKDILDWLTPVNYGPQQSDYFGRRQPGTGRWLLDTVEFCTWRDTCGQTLFCTGIPGAGKTIITSVVVDNLETLFGADRDVGIAYIYYNFRRQNEQTAKEVLASLLKQLVQTMPIFPESVKSLYDKHKDKRSRPSLEEISSTLQSTASLYSRVFFLIDALDECRAYDDSRVTFLAEIFKFPANIFATSRFIPNIMESLKDSITLEIRARDEDVRRYVHNNISRLPASIRRSSELQTEVTRVIVDSVGGMFLLAQLHLESLIGKTSVKAIRIALAKLPRGSNAYDHAYETAMERIERQVLDHRSLAKQILSWITCAKRPLTTVELRHALAVEVGTSKLDEDALPEIEDIVLVCVGLVTIDEQSGIIRLVHYTTQQYFDRNREKWFANAEADIATTCVTYMSFDVFESGFCHTNEDLEERMRLNPLYHYCAHYWGDHAREAPALGQEAIDFLEFDTKVESSSQALMAVKVEQEYSQDVPRQMTGLHLVAYFGIKDAAQILATRNIADLTDSYGRTALWYAAARGHETVVKLLLDTGKVDVNTRDTLHGQTPLWRAAAGGYEGIVKLLLNIGEVDVDAKDPIGRTPLSWAAKRGYKDIVKLLLDTGNVDVNARDTVFGWTPLSRAIEKGDEGIVKLLLGTGNVDLDAKDRNGQTPLWGAAERGHEGIVKRLLDTGNLDVNARDTRHGQTPLSWAGERGNEGIVKLLLDTGNIDVDAKDPMGRTPLLWAAKQGYEGIVKLLLDTGKVDVDAEDENGQTPLSWAGERGNEGIVKLLLDTGSVDVDAKDRNGQTPLWGAAERGHEGIVKLLLGTGKVDVDAEDEDGHTPLWGAAERGHEGIVKLLLDTGNVDVNAIGTGYGWKPLSQATKWGHEGIVKLLLDTGNVDVDAKDPMGRTPLSRAAAGGHEGIVKLLLGTGKVDVDAEDEDGQTPLSWAAAGGHEGIVKLLLGTGNLDVNARGTGYGWKPLSQAIERGDEGIFKLLLDTGNVDVDAKDPMGRTPLWDAAKSGHEGIVKLLLDRGKVDVNAKDTVFGWTPLSRAIERGDEGIFKLLLDTGKVDVDAKDRNGQTPLWDAAKSGHEGIVKLLLDTGNVDVNARDTVFGWTPLSRAIERGDEGIFKLLLNTGNVDVDAEDEDGHTPLWGAAERGHEGIVKLLLDTGNVDVDAKDRNGHTPLWGAAERGHEGIVKLLLGTGKVDVDAEDEDGHTPLWGAAERGHEGIVKLLLDTGSVDVNARGTGYGWKPLSQATKWGHEGIVKLLLDTGNVDVDAKDPMGRTPLWGAAERGHEGIVKLLLDTGKVVVDAKDRNGQTPLSRAAAGGHEGIVKLLLGTGNVDVDARDTVFGWTPLSWAVAGGHEGIVKLLLKY</sequence>
<feature type="repeat" description="ANK" evidence="3">
    <location>
        <begin position="1478"/>
        <end position="1502"/>
    </location>
</feature>
<proteinExistence type="predicted"/>
<dbReference type="EMBL" id="MRCU01000010">
    <property type="protein sequence ID" value="RKK10643.1"/>
    <property type="molecule type" value="Genomic_DNA"/>
</dbReference>
<dbReference type="InterPro" id="IPR002110">
    <property type="entry name" value="Ankyrin_rpt"/>
</dbReference>
<dbReference type="Pfam" id="PF24883">
    <property type="entry name" value="NPHP3_N"/>
    <property type="match status" value="1"/>
</dbReference>
<evidence type="ECO:0000313" key="7">
    <source>
        <dbReference type="EMBL" id="RKK10643.1"/>
    </source>
</evidence>
<feature type="domain" description="Nucleoside phosphorylase" evidence="4">
    <location>
        <begin position="10"/>
        <end position="296"/>
    </location>
</feature>
<feature type="repeat" description="ANK" evidence="3">
    <location>
        <begin position="1134"/>
        <end position="1158"/>
    </location>
</feature>
<feature type="repeat" description="ANK" evidence="3">
    <location>
        <begin position="1409"/>
        <end position="1433"/>
    </location>
</feature>
<dbReference type="Pfam" id="PF12796">
    <property type="entry name" value="Ank_2"/>
    <property type="match status" value="7"/>
</dbReference>
<dbReference type="Gene3D" id="3.40.50.300">
    <property type="entry name" value="P-loop containing nucleotide triphosphate hydrolases"/>
    <property type="match status" value="1"/>
</dbReference>
<feature type="repeat" description="ANK" evidence="3">
    <location>
        <begin position="1615"/>
        <end position="1639"/>
    </location>
</feature>
<dbReference type="InterPro" id="IPR054471">
    <property type="entry name" value="GPIID_WHD"/>
</dbReference>
<feature type="repeat" description="ANK" evidence="3">
    <location>
        <begin position="928"/>
        <end position="952"/>
    </location>
</feature>
<feature type="repeat" description="ANK" evidence="3">
    <location>
        <begin position="1032"/>
        <end position="1056"/>
    </location>
</feature>
<feature type="repeat" description="ANK" evidence="3">
    <location>
        <begin position="1066"/>
        <end position="1090"/>
    </location>
</feature>
<dbReference type="Proteomes" id="UP000270866">
    <property type="component" value="Unassembled WGS sequence"/>
</dbReference>
<reference evidence="7 8" key="1">
    <citation type="journal article" date="2018" name="Sci. Rep.">
        <title>Characterisation of pathogen-specific regions and novel effector candidates in Fusarium oxysporum f. sp. cepae.</title>
        <authorList>
            <person name="Armitage A.D."/>
            <person name="Taylor A."/>
            <person name="Sobczyk M.K."/>
            <person name="Baxter L."/>
            <person name="Greenfield B.P."/>
            <person name="Bates H.J."/>
            <person name="Wilson F."/>
            <person name="Jackson A.C."/>
            <person name="Ott S."/>
            <person name="Harrison R.J."/>
            <person name="Clarkson J.P."/>
        </authorList>
    </citation>
    <scope>NUCLEOTIDE SEQUENCE [LARGE SCALE GENOMIC DNA]</scope>
    <source>
        <strain evidence="7 8">FoC_Fus2</strain>
    </source>
</reference>
<dbReference type="Gene3D" id="3.40.50.1580">
    <property type="entry name" value="Nucleoside phosphorylase domain"/>
    <property type="match status" value="1"/>
</dbReference>
<evidence type="ECO:0000256" key="1">
    <source>
        <dbReference type="ARBA" id="ARBA00022737"/>
    </source>
</evidence>
<dbReference type="InterPro" id="IPR027417">
    <property type="entry name" value="P-loop_NTPase"/>
</dbReference>
<feature type="repeat" description="ANK" evidence="3">
    <location>
        <begin position="1649"/>
        <end position="1673"/>
    </location>
</feature>